<keyword evidence="3" id="KW-1185">Reference proteome</keyword>
<dbReference type="Proteomes" id="UP000005215">
    <property type="component" value="Unassembled WGS sequence"/>
</dbReference>
<dbReference type="OrthoDB" id="5955292at2759"/>
<dbReference type="EMBL" id="AGTP01019036">
    <property type="status" value="NOT_ANNOTATED_CDS"/>
    <property type="molecule type" value="Genomic_DNA"/>
</dbReference>
<proteinExistence type="predicted"/>
<feature type="region of interest" description="Disordered" evidence="1">
    <location>
        <begin position="1"/>
        <end position="43"/>
    </location>
</feature>
<dbReference type="GeneTree" id="ENSGT01130000278369"/>
<dbReference type="InParanoid" id="A0A287D8Y8"/>
<dbReference type="EMBL" id="AGTP01019033">
    <property type="status" value="NOT_ANNOTATED_CDS"/>
    <property type="molecule type" value="Genomic_DNA"/>
</dbReference>
<protein>
    <submittedName>
        <fullName evidence="2">Chromosome 10 open reading frame 143</fullName>
    </submittedName>
</protein>
<gene>
    <name evidence="2" type="primary">C10orf143</name>
</gene>
<dbReference type="AlphaFoldDB" id="A0A287D8Y8"/>
<sequence>MDSLALGQWRRRKPEELPVPGDAKRACQRSEASGQEPGCHQESTCTLASWSTEDQGPQSRGCPSALWPEGAQGRPCSVISQNGGRSSAQPCPRCIAGESGHFNHTENR</sequence>
<reference evidence="2" key="2">
    <citation type="submission" date="2025-08" db="UniProtKB">
        <authorList>
            <consortium name="Ensembl"/>
        </authorList>
    </citation>
    <scope>IDENTIFICATION</scope>
</reference>
<dbReference type="EMBL" id="AGTP01019037">
    <property type="status" value="NOT_ANNOTATED_CDS"/>
    <property type="molecule type" value="Genomic_DNA"/>
</dbReference>
<dbReference type="Ensembl" id="ENSSTOT00000042830.1">
    <property type="protein sequence ID" value="ENSSTOP00000030008.1"/>
    <property type="gene ID" value="ENSSTOG00000030833.1"/>
</dbReference>
<reference evidence="2" key="3">
    <citation type="submission" date="2025-09" db="UniProtKB">
        <authorList>
            <consortium name="Ensembl"/>
        </authorList>
    </citation>
    <scope>IDENTIFICATION</scope>
</reference>
<evidence type="ECO:0000256" key="1">
    <source>
        <dbReference type="SAM" id="MobiDB-lite"/>
    </source>
</evidence>
<dbReference type="FunCoup" id="A0A287D8Y8">
    <property type="interactions" value="3"/>
</dbReference>
<evidence type="ECO:0000313" key="2">
    <source>
        <dbReference type="Ensembl" id="ENSSTOP00000030008.1"/>
    </source>
</evidence>
<accession>A0A287D8Y8</accession>
<dbReference type="EMBL" id="AGTP01019031">
    <property type="status" value="NOT_ANNOTATED_CDS"/>
    <property type="molecule type" value="Genomic_DNA"/>
</dbReference>
<name>A0A287D8Y8_ICTTR</name>
<feature type="compositionally biased region" description="Polar residues" evidence="1">
    <location>
        <begin position="78"/>
        <end position="89"/>
    </location>
</feature>
<evidence type="ECO:0000313" key="3">
    <source>
        <dbReference type="Proteomes" id="UP000005215"/>
    </source>
</evidence>
<reference evidence="3" key="1">
    <citation type="submission" date="2011-11" db="EMBL/GenBank/DDBJ databases">
        <title>The Draft Genome of Spermophilus tridecemlineatus.</title>
        <authorList>
            <consortium name="The Broad Institute Genome Assembly &amp; Analysis Group"/>
            <consortium name="Computational R&amp;D Group"/>
            <consortium name="and Sequencing Platform"/>
            <person name="Di Palma F."/>
            <person name="Alfoldi J."/>
            <person name="Johnson J."/>
            <person name="Berlin A."/>
            <person name="Gnerre S."/>
            <person name="Jaffe D."/>
            <person name="MacCallum I."/>
            <person name="Young S."/>
            <person name="Walker B.J."/>
            <person name="Lindblad-Toh K."/>
        </authorList>
    </citation>
    <scope>NUCLEOTIDE SEQUENCE [LARGE SCALE GENOMIC DNA]</scope>
</reference>
<dbReference type="EMBL" id="AGTP01019032">
    <property type="status" value="NOT_ANNOTATED_CDS"/>
    <property type="molecule type" value="Genomic_DNA"/>
</dbReference>
<feature type="region of interest" description="Disordered" evidence="1">
    <location>
        <begin position="73"/>
        <end position="108"/>
    </location>
</feature>
<organism evidence="2 3">
    <name type="scientific">Ictidomys tridecemlineatus</name>
    <name type="common">Thirteen-lined ground squirrel</name>
    <name type="synonym">Spermophilus tridecemlineatus</name>
    <dbReference type="NCBI Taxonomy" id="43179"/>
    <lineage>
        <taxon>Eukaryota</taxon>
        <taxon>Metazoa</taxon>
        <taxon>Chordata</taxon>
        <taxon>Craniata</taxon>
        <taxon>Vertebrata</taxon>
        <taxon>Euteleostomi</taxon>
        <taxon>Mammalia</taxon>
        <taxon>Eutheria</taxon>
        <taxon>Euarchontoglires</taxon>
        <taxon>Glires</taxon>
        <taxon>Rodentia</taxon>
        <taxon>Sciuromorpha</taxon>
        <taxon>Sciuridae</taxon>
        <taxon>Xerinae</taxon>
        <taxon>Marmotini</taxon>
        <taxon>Ictidomys</taxon>
    </lineage>
</organism>
<dbReference type="EMBL" id="AGTP01019034">
    <property type="status" value="NOT_ANNOTATED_CDS"/>
    <property type="molecule type" value="Genomic_DNA"/>
</dbReference>
<dbReference type="EMBL" id="AGTP01019035">
    <property type="status" value="NOT_ANNOTATED_CDS"/>
    <property type="molecule type" value="Genomic_DNA"/>
</dbReference>